<dbReference type="RefSeq" id="XP_020438086.1">
    <property type="nucleotide sequence ID" value="XM_020572228.1"/>
</dbReference>
<dbReference type="Proteomes" id="UP000001396">
    <property type="component" value="Unassembled WGS sequence"/>
</dbReference>
<name>D3AYF3_HETP5</name>
<dbReference type="GeneID" id="31356743"/>
<feature type="compositionally biased region" description="Low complexity" evidence="1">
    <location>
        <begin position="114"/>
        <end position="129"/>
    </location>
</feature>
<feature type="region of interest" description="Disordered" evidence="1">
    <location>
        <begin position="113"/>
        <end position="133"/>
    </location>
</feature>
<feature type="compositionally biased region" description="Polar residues" evidence="1">
    <location>
        <begin position="30"/>
        <end position="39"/>
    </location>
</feature>
<evidence type="ECO:0000313" key="3">
    <source>
        <dbReference type="Proteomes" id="UP000001396"/>
    </source>
</evidence>
<evidence type="ECO:0000313" key="2">
    <source>
        <dbReference type="EMBL" id="EFA85980.1"/>
    </source>
</evidence>
<gene>
    <name evidence="2" type="ORF">PPL_01213</name>
</gene>
<dbReference type="FunCoup" id="D3AYF3">
    <property type="interactions" value="169"/>
</dbReference>
<dbReference type="EMBL" id="ADBJ01000004">
    <property type="protein sequence ID" value="EFA85980.1"/>
    <property type="molecule type" value="Genomic_DNA"/>
</dbReference>
<reference evidence="2 3" key="1">
    <citation type="journal article" date="2011" name="Genome Res.">
        <title>Phylogeny-wide analysis of social amoeba genomes highlights ancient origins for complex intercellular communication.</title>
        <authorList>
            <person name="Heidel A.J."/>
            <person name="Lawal H.M."/>
            <person name="Felder M."/>
            <person name="Schilde C."/>
            <person name="Helps N.R."/>
            <person name="Tunggal B."/>
            <person name="Rivero F."/>
            <person name="John U."/>
            <person name="Schleicher M."/>
            <person name="Eichinger L."/>
            <person name="Platzer M."/>
            <person name="Noegel A.A."/>
            <person name="Schaap P."/>
            <person name="Gloeckner G."/>
        </authorList>
    </citation>
    <scope>NUCLEOTIDE SEQUENCE [LARGE SCALE GENOMIC DNA]</scope>
    <source>
        <strain evidence="3">ATCC 26659 / Pp 5 / PN500</strain>
    </source>
</reference>
<feature type="region of interest" description="Disordered" evidence="1">
    <location>
        <begin position="1"/>
        <end position="40"/>
    </location>
</feature>
<evidence type="ECO:0000256" key="1">
    <source>
        <dbReference type="SAM" id="MobiDB-lite"/>
    </source>
</evidence>
<sequence>MDSNKENEKESIPNKFRKDTPHPFMKRYQHPSTPSTPYHSNFERVQQLPQQQSSVVTPSTDSLVHSSVSSVNTAIYKTPYYLTPRNNNNDNEYQTPYSSLKKDTSSQRLFALFTPDTDPQPNTTTNINTGKNVHSPPKLIPSISELKDITEKCLLVLSVHDIDTIESETHQKKPLVREWFRQHWFDGNEYIQKVVILRTVYSIFCRLSKEKRLQHDIVERFQKFWIGLVKFNENRVPHRKRKTIDTTNKYNINEVEQNEYSEITSDSTTLLFNSDY</sequence>
<comment type="caution">
    <text evidence="2">The sequence shown here is derived from an EMBL/GenBank/DDBJ whole genome shotgun (WGS) entry which is preliminary data.</text>
</comment>
<keyword evidence="3" id="KW-1185">Reference proteome</keyword>
<accession>D3AYF3</accession>
<protein>
    <submittedName>
        <fullName evidence="2">Uncharacterized protein</fullName>
    </submittedName>
</protein>
<dbReference type="InParanoid" id="D3AYF3"/>
<proteinExistence type="predicted"/>
<dbReference type="AlphaFoldDB" id="D3AYF3"/>
<feature type="compositionally biased region" description="Basic and acidic residues" evidence="1">
    <location>
        <begin position="1"/>
        <end position="21"/>
    </location>
</feature>
<organism evidence="2 3">
    <name type="scientific">Heterostelium pallidum (strain ATCC 26659 / Pp 5 / PN500)</name>
    <name type="common">Cellular slime mold</name>
    <name type="synonym">Polysphondylium pallidum</name>
    <dbReference type="NCBI Taxonomy" id="670386"/>
    <lineage>
        <taxon>Eukaryota</taxon>
        <taxon>Amoebozoa</taxon>
        <taxon>Evosea</taxon>
        <taxon>Eumycetozoa</taxon>
        <taxon>Dictyostelia</taxon>
        <taxon>Acytosteliales</taxon>
        <taxon>Acytosteliaceae</taxon>
        <taxon>Heterostelium</taxon>
    </lineage>
</organism>